<feature type="domain" description="F-box" evidence="1">
    <location>
        <begin position="106"/>
        <end position="144"/>
    </location>
</feature>
<gene>
    <name evidence="3" type="primary">LOC104227988</name>
</gene>
<dbReference type="InterPro" id="IPR036047">
    <property type="entry name" value="F-box-like_dom_sf"/>
</dbReference>
<proteinExistence type="predicted"/>
<dbReference type="Gene3D" id="1.20.1280.50">
    <property type="match status" value="1"/>
</dbReference>
<keyword evidence="2" id="KW-1185">Reference proteome</keyword>
<evidence type="ECO:0000313" key="3">
    <source>
        <dbReference type="RefSeq" id="XP_009778671.1"/>
    </source>
</evidence>
<name>A0A1U7WN07_NICSY</name>
<sequence length="144" mass="16647">MRPPDCIENRVLYEFPLKILMNQTYVDETQDKFSLYREPDSLAVPIISNRLCNQSVQRISFSNCSHSSSAILNPTYIACWPPAKTNIQNLIAFQNQVYMEKKKIVAIRNLCIPHEIIFEILKEVPAKSLMRFRCVSKSFCSLIS</sequence>
<protein>
    <submittedName>
        <fullName evidence="3">Uncharacterized protein LOC104227988</fullName>
    </submittedName>
</protein>
<dbReference type="InterPro" id="IPR001810">
    <property type="entry name" value="F-box_dom"/>
</dbReference>
<evidence type="ECO:0000313" key="2">
    <source>
        <dbReference type="Proteomes" id="UP000189701"/>
    </source>
</evidence>
<dbReference type="AlphaFoldDB" id="A0A1U7WN07"/>
<dbReference type="PROSITE" id="PS50181">
    <property type="entry name" value="FBOX"/>
    <property type="match status" value="1"/>
</dbReference>
<dbReference type="Proteomes" id="UP000189701">
    <property type="component" value="Unplaced"/>
</dbReference>
<evidence type="ECO:0000259" key="1">
    <source>
        <dbReference type="PROSITE" id="PS50181"/>
    </source>
</evidence>
<dbReference type="SUPFAM" id="SSF81383">
    <property type="entry name" value="F-box domain"/>
    <property type="match status" value="1"/>
</dbReference>
<reference evidence="3" key="2">
    <citation type="submission" date="2025-08" db="UniProtKB">
        <authorList>
            <consortium name="RefSeq"/>
        </authorList>
    </citation>
    <scope>IDENTIFICATION</scope>
    <source>
        <tissue evidence="3">Leaf</tissue>
    </source>
</reference>
<organism evidence="2 3">
    <name type="scientific">Nicotiana sylvestris</name>
    <name type="common">Wood tobacco</name>
    <name type="synonym">South American tobacco</name>
    <dbReference type="NCBI Taxonomy" id="4096"/>
    <lineage>
        <taxon>Eukaryota</taxon>
        <taxon>Viridiplantae</taxon>
        <taxon>Streptophyta</taxon>
        <taxon>Embryophyta</taxon>
        <taxon>Tracheophyta</taxon>
        <taxon>Spermatophyta</taxon>
        <taxon>Magnoliopsida</taxon>
        <taxon>eudicotyledons</taxon>
        <taxon>Gunneridae</taxon>
        <taxon>Pentapetalae</taxon>
        <taxon>asterids</taxon>
        <taxon>lamiids</taxon>
        <taxon>Solanales</taxon>
        <taxon>Solanaceae</taxon>
        <taxon>Nicotianoideae</taxon>
        <taxon>Nicotianeae</taxon>
        <taxon>Nicotiana</taxon>
    </lineage>
</organism>
<dbReference type="Pfam" id="PF00646">
    <property type="entry name" value="F-box"/>
    <property type="match status" value="1"/>
</dbReference>
<dbReference type="RefSeq" id="XP_009778671.1">
    <property type="nucleotide sequence ID" value="XM_009780369.1"/>
</dbReference>
<accession>A0A1U7WN07</accession>
<reference evidence="2" key="1">
    <citation type="journal article" date="2013" name="Genome Biol.">
        <title>Reference genomes and transcriptomes of Nicotiana sylvestris and Nicotiana tomentosiformis.</title>
        <authorList>
            <person name="Sierro N."/>
            <person name="Battey J.N."/>
            <person name="Ouadi S."/>
            <person name="Bovet L."/>
            <person name="Goepfert S."/>
            <person name="Bakaher N."/>
            <person name="Peitsch M.C."/>
            <person name="Ivanov N.V."/>
        </authorList>
    </citation>
    <scope>NUCLEOTIDE SEQUENCE [LARGE SCALE GENOMIC DNA]</scope>
</reference>